<accession>G4TE58</accession>
<evidence type="ECO:0000313" key="2">
    <source>
        <dbReference type="Proteomes" id="UP000007148"/>
    </source>
</evidence>
<keyword evidence="2" id="KW-1185">Reference proteome</keyword>
<organism evidence="1 2">
    <name type="scientific">Serendipita indica (strain DSM 11827)</name>
    <name type="common">Root endophyte fungus</name>
    <name type="synonym">Piriformospora indica</name>
    <dbReference type="NCBI Taxonomy" id="1109443"/>
    <lineage>
        <taxon>Eukaryota</taxon>
        <taxon>Fungi</taxon>
        <taxon>Dikarya</taxon>
        <taxon>Basidiomycota</taxon>
        <taxon>Agaricomycotina</taxon>
        <taxon>Agaricomycetes</taxon>
        <taxon>Sebacinales</taxon>
        <taxon>Serendipitaceae</taxon>
        <taxon>Serendipita</taxon>
    </lineage>
</organism>
<dbReference type="HOGENOM" id="CLU_1475703_0_0_1"/>
<protein>
    <submittedName>
        <fullName evidence="1">Uncharacterized protein</fullName>
    </submittedName>
</protein>
<evidence type="ECO:0000313" key="1">
    <source>
        <dbReference type="EMBL" id="CCA69601.1"/>
    </source>
</evidence>
<dbReference type="Proteomes" id="UP000007148">
    <property type="component" value="Unassembled WGS sequence"/>
</dbReference>
<gene>
    <name evidence="1" type="ORF">PIIN_03540</name>
</gene>
<reference evidence="1 2" key="1">
    <citation type="journal article" date="2011" name="PLoS Pathog.">
        <title>Endophytic Life Strategies Decoded by Genome and Transcriptome Analyses of the Mutualistic Root Symbiont Piriformospora indica.</title>
        <authorList>
            <person name="Zuccaro A."/>
            <person name="Lahrmann U."/>
            <person name="Guldener U."/>
            <person name="Langen G."/>
            <person name="Pfiffi S."/>
            <person name="Biedenkopf D."/>
            <person name="Wong P."/>
            <person name="Samans B."/>
            <person name="Grimm C."/>
            <person name="Basiewicz M."/>
            <person name="Murat C."/>
            <person name="Martin F."/>
            <person name="Kogel K.H."/>
        </authorList>
    </citation>
    <scope>NUCLEOTIDE SEQUENCE [LARGE SCALE GENOMIC DNA]</scope>
    <source>
        <strain evidence="1 2">DSM 11827</strain>
    </source>
</reference>
<comment type="caution">
    <text evidence="1">The sequence shown here is derived from an EMBL/GenBank/DDBJ whole genome shotgun (WGS) entry which is preliminary data.</text>
</comment>
<dbReference type="EMBL" id="CAFZ01000059">
    <property type="protein sequence ID" value="CCA69601.1"/>
    <property type="molecule type" value="Genomic_DNA"/>
</dbReference>
<dbReference type="InParanoid" id="G4TE58"/>
<sequence length="183" mass="18994">MAVATARADTAELRQRHKRQNYTICSSECTAYTTTLSSCSLNVATYSSCICSSQMVSDILSCVNCGVAAATSQIEINQAQTIINTWVSTCSTLGYPISIVPTARPTVSFPCTEPGPAATASASNPLASFTAPNAAGTTSTRPSATGAPSVSIPGFSFDSSQLNQLSSIFNMLSDELNSLTLTP</sequence>
<dbReference type="OrthoDB" id="10380554at2759"/>
<dbReference type="AlphaFoldDB" id="G4TE58"/>
<proteinExistence type="predicted"/>
<name>G4TE58_SERID</name>